<comment type="pathway">
    <text evidence="7">tRNA modification; tRNA-queuosine biosynthesis.</text>
</comment>
<evidence type="ECO:0000256" key="2">
    <source>
        <dbReference type="ARBA" id="ARBA00022679"/>
    </source>
</evidence>
<feature type="region of interest" description="RNA binding; important for wobble base 34 recognition" evidence="7">
    <location>
        <begin position="273"/>
        <end position="277"/>
    </location>
</feature>
<dbReference type="UniPathway" id="UPA00392"/>
<feature type="binding site" evidence="7">
    <location>
        <begin position="94"/>
        <end position="98"/>
    </location>
    <ligand>
        <name>substrate</name>
    </ligand>
</feature>
<comment type="subunit">
    <text evidence="7">Homodimer. Within each dimer, one monomer is responsible for RNA recognition and catalysis, while the other monomer binds to the replacement base PreQ1.</text>
</comment>
<reference evidence="9 10" key="1">
    <citation type="submission" date="2020-08" db="EMBL/GenBank/DDBJ databases">
        <title>Cohnella phylogeny.</title>
        <authorList>
            <person name="Dunlap C."/>
        </authorList>
    </citation>
    <scope>NUCLEOTIDE SEQUENCE [LARGE SCALE GENOMIC DNA]</scope>
    <source>
        <strain evidence="9 10">DSM 103658</strain>
    </source>
</reference>
<feature type="active site" description="Proton acceptor" evidence="7">
    <location>
        <position position="94"/>
    </location>
</feature>
<evidence type="ECO:0000256" key="5">
    <source>
        <dbReference type="ARBA" id="ARBA00022833"/>
    </source>
</evidence>
<comment type="cofactor">
    <cofactor evidence="7">
        <name>Zn(2+)</name>
        <dbReference type="ChEBI" id="CHEBI:29105"/>
    </cofactor>
    <text evidence="7">Binds 1 zinc ion per subunit.</text>
</comment>
<feature type="binding site" evidence="7">
    <location>
        <position position="191"/>
    </location>
    <ligand>
        <name>substrate</name>
    </ligand>
</feature>
<dbReference type="Gene3D" id="3.20.20.105">
    <property type="entry name" value="Queuine tRNA-ribosyltransferase-like"/>
    <property type="match status" value="1"/>
</dbReference>
<keyword evidence="10" id="KW-1185">Reference proteome</keyword>
<keyword evidence="1 7" id="KW-0328">Glycosyltransferase</keyword>
<dbReference type="SUPFAM" id="SSF51713">
    <property type="entry name" value="tRNA-guanine transglycosylase"/>
    <property type="match status" value="1"/>
</dbReference>
<dbReference type="InterPro" id="IPR004803">
    <property type="entry name" value="TGT"/>
</dbReference>
<comment type="caution">
    <text evidence="9">The sequence shown here is derived from an EMBL/GenBank/DDBJ whole genome shotgun (WGS) entry which is preliminary data.</text>
</comment>
<dbReference type="Proteomes" id="UP000574133">
    <property type="component" value="Unassembled WGS sequence"/>
</dbReference>
<dbReference type="GO" id="GO:0046872">
    <property type="term" value="F:metal ion binding"/>
    <property type="evidence" value="ECO:0007669"/>
    <property type="project" value="UniProtKB-KW"/>
</dbReference>
<dbReference type="PANTHER" id="PTHR46499:SF1">
    <property type="entry name" value="QUEUINE TRNA-RIBOSYLTRANSFERASE"/>
    <property type="match status" value="1"/>
</dbReference>
<accession>A0A841TE88</accession>
<dbReference type="GO" id="GO:0008616">
    <property type="term" value="P:tRNA queuosine(34) biosynthetic process"/>
    <property type="evidence" value="ECO:0007669"/>
    <property type="project" value="UniProtKB-UniRule"/>
</dbReference>
<name>A0A841TE88_9BACL</name>
<dbReference type="PANTHER" id="PTHR46499">
    <property type="entry name" value="QUEUINE TRNA-RIBOSYLTRANSFERASE"/>
    <property type="match status" value="1"/>
</dbReference>
<keyword evidence="5 7" id="KW-0862">Zinc</keyword>
<dbReference type="EC" id="2.4.2.29" evidence="7"/>
<evidence type="ECO:0000256" key="3">
    <source>
        <dbReference type="ARBA" id="ARBA00022694"/>
    </source>
</evidence>
<evidence type="ECO:0000313" key="9">
    <source>
        <dbReference type="EMBL" id="MBB6677638.1"/>
    </source>
</evidence>
<dbReference type="AlphaFoldDB" id="A0A841TE88"/>
<dbReference type="InterPro" id="IPR050076">
    <property type="entry name" value="ArchSynthase1/Queuine_TRR"/>
</dbReference>
<dbReference type="InterPro" id="IPR036511">
    <property type="entry name" value="TGT-like_sf"/>
</dbReference>
<dbReference type="FunFam" id="3.20.20.105:FF:000001">
    <property type="entry name" value="Queuine tRNA-ribosyltransferase"/>
    <property type="match status" value="1"/>
</dbReference>
<feature type="binding site" evidence="7">
    <location>
        <position position="311"/>
    </location>
    <ligand>
        <name>Zn(2+)</name>
        <dbReference type="ChEBI" id="CHEBI:29105"/>
    </ligand>
</feature>
<evidence type="ECO:0000256" key="4">
    <source>
        <dbReference type="ARBA" id="ARBA00022785"/>
    </source>
</evidence>
<feature type="active site" description="Nucleophile" evidence="7">
    <location>
        <position position="268"/>
    </location>
</feature>
<sequence>MSAIRYELIKTCAQTGARLGRVHTPHGVIDTPTFMPVGTLASVKGVSPEELKELNAQIILSNTYHLFLRPGHELVREAGGLHKFMNWDRAILTDSGGFQVFSLSEMRKIREEGVEFRSHLNGDKLFLSPEIATQVQNALGADIFMAFDECPPFPAEYDYVKQSTERTSRWAERCLKAHERPHDQGLFGIVQGGMFKDLRQQSARELTSLDFPGYAIGGLSVGEPKHLMYEMLEETVPLLPAGKPRYLMGVGSPDALVEGSIRGIDMFDCVLPTRIARNGTAMTSQGRLVVKNAKYTSDFGPLDPECSCYACRNYSRAYIRHLIRADEMFGLRLTSIHNLHFLTHLMEKVREAIREDRLRDFRDEFFEQYGMANNESGF</sequence>
<feature type="binding site" evidence="7">
    <location>
        <position position="308"/>
    </location>
    <ligand>
        <name>Zn(2+)</name>
        <dbReference type="ChEBI" id="CHEBI:29105"/>
    </ligand>
</feature>
<evidence type="ECO:0000256" key="6">
    <source>
        <dbReference type="ARBA" id="ARBA00050112"/>
    </source>
</evidence>
<protein>
    <recommendedName>
        <fullName evidence="7">Queuine tRNA-ribosyltransferase</fullName>
        <ecNumber evidence="7">2.4.2.29</ecNumber>
    </recommendedName>
    <alternativeName>
        <fullName evidence="7">Guanine insertion enzyme</fullName>
    </alternativeName>
    <alternativeName>
        <fullName evidence="7">tRNA-guanine transglycosylase</fullName>
    </alternativeName>
</protein>
<feature type="binding site" evidence="7">
    <location>
        <position position="306"/>
    </location>
    <ligand>
        <name>Zn(2+)</name>
        <dbReference type="ChEBI" id="CHEBI:29105"/>
    </ligand>
</feature>
<feature type="binding site" evidence="7">
    <location>
        <position position="148"/>
    </location>
    <ligand>
        <name>substrate</name>
    </ligand>
</feature>
<keyword evidence="7" id="KW-0479">Metal-binding</keyword>
<dbReference type="EMBL" id="JACJVN010000033">
    <property type="protein sequence ID" value="MBB6677638.1"/>
    <property type="molecule type" value="Genomic_DNA"/>
</dbReference>
<dbReference type="RefSeq" id="WP_185178909.1">
    <property type="nucleotide sequence ID" value="NZ_CBCSEP010000005.1"/>
</dbReference>
<keyword evidence="4 7" id="KW-0671">Queuosine biosynthesis</keyword>
<dbReference type="NCBIfam" id="TIGR00449">
    <property type="entry name" value="tgt_general"/>
    <property type="match status" value="1"/>
</dbReference>
<evidence type="ECO:0000259" key="8">
    <source>
        <dbReference type="Pfam" id="PF01702"/>
    </source>
</evidence>
<comment type="similarity">
    <text evidence="7">Belongs to the queuine tRNA-ribosyltransferase family.</text>
</comment>
<comment type="catalytic activity">
    <reaction evidence="6 7">
        <text>7-aminomethyl-7-carbaguanine + guanosine(34) in tRNA = 7-aminomethyl-7-carbaguanosine(34) in tRNA + guanine</text>
        <dbReference type="Rhea" id="RHEA:24104"/>
        <dbReference type="Rhea" id="RHEA-COMP:10341"/>
        <dbReference type="Rhea" id="RHEA-COMP:10342"/>
        <dbReference type="ChEBI" id="CHEBI:16235"/>
        <dbReference type="ChEBI" id="CHEBI:58703"/>
        <dbReference type="ChEBI" id="CHEBI:74269"/>
        <dbReference type="ChEBI" id="CHEBI:82833"/>
        <dbReference type="EC" id="2.4.2.29"/>
    </reaction>
</comment>
<dbReference type="NCBIfam" id="TIGR00430">
    <property type="entry name" value="Q_tRNA_tgt"/>
    <property type="match status" value="1"/>
</dbReference>
<evidence type="ECO:0000256" key="7">
    <source>
        <dbReference type="HAMAP-Rule" id="MF_00168"/>
    </source>
</evidence>
<organism evidence="9 10">
    <name type="scientific">Cohnella lubricantis</name>
    <dbReference type="NCBI Taxonomy" id="2163172"/>
    <lineage>
        <taxon>Bacteria</taxon>
        <taxon>Bacillati</taxon>
        <taxon>Bacillota</taxon>
        <taxon>Bacilli</taxon>
        <taxon>Bacillales</taxon>
        <taxon>Paenibacillaceae</taxon>
        <taxon>Cohnella</taxon>
    </lineage>
</organism>
<keyword evidence="3 7" id="KW-0819">tRNA processing</keyword>
<dbReference type="InterPro" id="IPR002616">
    <property type="entry name" value="tRNA_ribo_trans-like"/>
</dbReference>
<dbReference type="GO" id="GO:0005829">
    <property type="term" value="C:cytosol"/>
    <property type="evidence" value="ECO:0007669"/>
    <property type="project" value="TreeGrafter"/>
</dbReference>
<feature type="region of interest" description="RNA binding" evidence="7">
    <location>
        <begin position="249"/>
        <end position="255"/>
    </location>
</feature>
<gene>
    <name evidence="7 9" type="primary">tgt</name>
    <name evidence="9" type="ORF">H4Q31_09905</name>
</gene>
<evidence type="ECO:0000313" key="10">
    <source>
        <dbReference type="Proteomes" id="UP000574133"/>
    </source>
</evidence>
<comment type="function">
    <text evidence="7">Catalyzes the base-exchange of a guanine (G) residue with the queuine precursor 7-aminomethyl-7-deazaguanine (PreQ1) at position 34 (anticodon wobble position) in tRNAs with GU(N) anticodons (tRNA-Asp, -Asn, -His and -Tyr). Catalysis occurs through a double-displacement mechanism. The nucleophile active site attacks the C1' of nucleotide 34 to detach the guanine base from the RNA, forming a covalent enzyme-RNA intermediate. The proton acceptor active site deprotonates the incoming PreQ1, allowing a nucleophilic attack on the C1' of the ribose to form the product. After dissociation, two additional enzymatic reactions on the tRNA convert PreQ1 to queuine (Q), resulting in the hypermodified nucleoside queuosine (7-(((4,5-cis-dihydroxy-2-cyclopenten-1-yl)amino)methyl)-7-deazaguanosine).</text>
</comment>
<feature type="binding site" evidence="7">
    <location>
        <position position="337"/>
    </location>
    <ligand>
        <name>Zn(2+)</name>
        <dbReference type="ChEBI" id="CHEBI:29105"/>
    </ligand>
</feature>
<evidence type="ECO:0000256" key="1">
    <source>
        <dbReference type="ARBA" id="ARBA00022676"/>
    </source>
</evidence>
<dbReference type="GO" id="GO:0008479">
    <property type="term" value="F:tRNA-guanosine(34) queuine transglycosylase activity"/>
    <property type="evidence" value="ECO:0007669"/>
    <property type="project" value="UniProtKB-UniRule"/>
</dbReference>
<keyword evidence="2 7" id="KW-0808">Transferase</keyword>
<dbReference type="Pfam" id="PF01702">
    <property type="entry name" value="TGT"/>
    <property type="match status" value="1"/>
</dbReference>
<dbReference type="HAMAP" id="MF_00168">
    <property type="entry name" value="Q_tRNA_Tgt"/>
    <property type="match status" value="1"/>
</dbReference>
<feature type="domain" description="tRNA-guanine(15) transglycosylase-like" evidence="8">
    <location>
        <begin position="15"/>
        <end position="369"/>
    </location>
</feature>
<feature type="binding site" evidence="7">
    <location>
        <position position="218"/>
    </location>
    <ligand>
        <name>substrate</name>
    </ligand>
</feature>
<proteinExistence type="inferred from homology"/>